<dbReference type="InterPro" id="IPR006907">
    <property type="entry name" value="DLG5_N"/>
</dbReference>
<keyword evidence="1" id="KW-0175">Coiled coil</keyword>
<dbReference type="Proteomes" id="UP000886700">
    <property type="component" value="Unplaced"/>
</dbReference>
<reference evidence="4" key="1">
    <citation type="submission" date="2025-08" db="UniProtKB">
        <authorList>
            <consortium name="RefSeq"/>
        </authorList>
    </citation>
    <scope>IDENTIFICATION</scope>
    <source>
        <tissue evidence="4">Liver</tissue>
    </source>
</reference>
<evidence type="ECO:0000313" key="4">
    <source>
        <dbReference type="RefSeq" id="XP_040603676.1"/>
    </source>
</evidence>
<evidence type="ECO:0000313" key="3">
    <source>
        <dbReference type="Proteomes" id="UP000886700"/>
    </source>
</evidence>
<organism evidence="3 4">
    <name type="scientific">Mesocricetus auratus</name>
    <name type="common">Golden hamster</name>
    <dbReference type="NCBI Taxonomy" id="10036"/>
    <lineage>
        <taxon>Eukaryota</taxon>
        <taxon>Metazoa</taxon>
        <taxon>Chordata</taxon>
        <taxon>Craniata</taxon>
        <taxon>Vertebrata</taxon>
        <taxon>Euteleostomi</taxon>
        <taxon>Mammalia</taxon>
        <taxon>Eutheria</taxon>
        <taxon>Euarchontoglires</taxon>
        <taxon>Glires</taxon>
        <taxon>Rodentia</taxon>
        <taxon>Myomorpha</taxon>
        <taxon>Muroidea</taxon>
        <taxon>Cricetidae</taxon>
        <taxon>Cricetinae</taxon>
        <taxon>Mesocricetus</taxon>
    </lineage>
</organism>
<dbReference type="GeneID" id="121140942"/>
<sequence length="259" mass="30984">MLSRFRSLLVRGSGELPETRARQQEAALQTRSKTGRKKWFWQKSKAAVEASSQPTPLTQKQVKKELERLSTELQLMRRQRDELRDRLLFITEGTVDNRPYHKPNPFYEKLKLEHEQVMSELKRLQNEKTGASEKCHELTKETVFYRGLHSRLVMEQTQMTKKVDMQRQENRHLLEDWVLLKHHLEDLRELCKDGEEETRDLKTPEQQELQRLQKILDFLMKQKETVMQEKELVEKLQHHLEMSQMRFKSIQPVLKPATS</sequence>
<dbReference type="PANTHER" id="PTHR21558:SF13">
    <property type="entry name" value="MCG129800-RELATED"/>
    <property type="match status" value="1"/>
</dbReference>
<name>A0ABM2XLQ9_MESAU</name>
<dbReference type="PANTHER" id="PTHR21558">
    <property type="entry name" value="SPEER/SPETEX"/>
    <property type="match status" value="1"/>
</dbReference>
<keyword evidence="3" id="KW-1185">Reference proteome</keyword>
<gene>
    <name evidence="4" type="primary">LOC121140942</name>
</gene>
<protein>
    <submittedName>
        <fullName evidence="4">Disks large homolog 5-like isoform X1</fullName>
    </submittedName>
</protein>
<feature type="coiled-coil region" evidence="1">
    <location>
        <begin position="59"/>
        <end position="141"/>
    </location>
</feature>
<dbReference type="RefSeq" id="XP_040603676.1">
    <property type="nucleotide sequence ID" value="XM_040747742.1"/>
</dbReference>
<evidence type="ECO:0000256" key="1">
    <source>
        <dbReference type="SAM" id="Coils"/>
    </source>
</evidence>
<evidence type="ECO:0000259" key="2">
    <source>
        <dbReference type="Pfam" id="PF04822"/>
    </source>
</evidence>
<feature type="domain" description="Disks large homolog 5 N-terminal" evidence="2">
    <location>
        <begin position="49"/>
        <end position="130"/>
    </location>
</feature>
<accession>A0ABM2XLQ9</accession>
<proteinExistence type="predicted"/>
<dbReference type="Pfam" id="PF04822">
    <property type="entry name" value="Takusan"/>
    <property type="match status" value="1"/>
</dbReference>